<evidence type="ECO:0000256" key="1">
    <source>
        <dbReference type="PROSITE-ProRule" id="PRU00176"/>
    </source>
</evidence>
<dbReference type="InterPro" id="IPR012677">
    <property type="entry name" value="Nucleotide-bd_a/b_plait_sf"/>
</dbReference>
<protein>
    <recommendedName>
        <fullName evidence="4">RRM domain-containing protein</fullName>
    </recommendedName>
</protein>
<feature type="transmembrane region" description="Helical" evidence="3">
    <location>
        <begin position="180"/>
        <end position="203"/>
    </location>
</feature>
<feature type="compositionally biased region" description="Low complexity" evidence="2">
    <location>
        <begin position="1359"/>
        <end position="1375"/>
    </location>
</feature>
<dbReference type="Proteomes" id="UP001165080">
    <property type="component" value="Unassembled WGS sequence"/>
</dbReference>
<evidence type="ECO:0000256" key="3">
    <source>
        <dbReference type="SAM" id="Phobius"/>
    </source>
</evidence>
<dbReference type="InterPro" id="IPR045122">
    <property type="entry name" value="Csc1-like"/>
</dbReference>
<reference evidence="5 6" key="1">
    <citation type="journal article" date="2023" name="Commun. Biol.">
        <title>Reorganization of the ancestral sex-determining regions during the evolution of trioecy in Pleodorina starrii.</title>
        <authorList>
            <person name="Takahashi K."/>
            <person name="Suzuki S."/>
            <person name="Kawai-Toyooka H."/>
            <person name="Yamamoto K."/>
            <person name="Hamaji T."/>
            <person name="Ootsuki R."/>
            <person name="Yamaguchi H."/>
            <person name="Kawachi M."/>
            <person name="Higashiyama T."/>
            <person name="Nozaki H."/>
        </authorList>
    </citation>
    <scope>NUCLEOTIDE SEQUENCE [LARGE SCALE GENOMIC DNA]</scope>
    <source>
        <strain evidence="5 6">NIES-4479</strain>
    </source>
</reference>
<feature type="region of interest" description="Disordered" evidence="2">
    <location>
        <begin position="945"/>
        <end position="1033"/>
    </location>
</feature>
<dbReference type="OrthoDB" id="297739at2759"/>
<feature type="transmembrane region" description="Helical" evidence="3">
    <location>
        <begin position="100"/>
        <end position="122"/>
    </location>
</feature>
<feature type="compositionally biased region" description="Basic and acidic residues" evidence="2">
    <location>
        <begin position="945"/>
        <end position="956"/>
    </location>
</feature>
<evidence type="ECO:0000259" key="4">
    <source>
        <dbReference type="PROSITE" id="PS50102"/>
    </source>
</evidence>
<dbReference type="InterPro" id="IPR000504">
    <property type="entry name" value="RRM_dom"/>
</dbReference>
<evidence type="ECO:0000313" key="5">
    <source>
        <dbReference type="EMBL" id="GLC57395.1"/>
    </source>
</evidence>
<gene>
    <name evidence="5" type="primary">PLEST011891</name>
    <name evidence="5" type="ORF">PLESTB_001220000</name>
</gene>
<feature type="domain" description="RRM" evidence="4">
    <location>
        <begin position="223"/>
        <end position="310"/>
    </location>
</feature>
<feature type="compositionally biased region" description="Low complexity" evidence="2">
    <location>
        <begin position="1227"/>
        <end position="1249"/>
    </location>
</feature>
<dbReference type="GO" id="GO:0005886">
    <property type="term" value="C:plasma membrane"/>
    <property type="evidence" value="ECO:0007669"/>
    <property type="project" value="TreeGrafter"/>
</dbReference>
<feature type="transmembrane region" description="Helical" evidence="3">
    <location>
        <begin position="800"/>
        <end position="819"/>
    </location>
</feature>
<dbReference type="SUPFAM" id="SSF54928">
    <property type="entry name" value="RNA-binding domain, RBD"/>
    <property type="match status" value="1"/>
</dbReference>
<sequence length="1415" mass="153375">MYSRQLPQGAITDGGQASSILTGNTSTEIHRMNDPELPATPARSISDLRTRYIRKAEDKSKRTDEDNYEKRLYIASAKTFGTKWGVGVGLHFELLKWLRLLSLLLMLCAIPFLVVIGCSVFTDAAHMHDHDYGVKKYPSTKVHSLTFAAIVDDSLDNGTLQYMNTAIANTWNGPMRKSGFLIWISLVDAASALLFLLGLAALWSHLKRFALVTDKNTLEAADFTVLVRGLPADADEVQVGQHFSRYGEVMDVVLVTDRLSETLRHCGRAAKLRQREAMVEDAFQVRPTDKSKSMMEKLKGRRERIEKKIGMLANRNPSLKAAFVTFNAENERRTCQTQCPSGWLGSLIQRSRDRFKGEHRFWVRQACAPDDYKFEDLAVSEWQLFAREVAINVAMLLLVAVCAAAIAKLTDISNQESSTLSWHTDRLLADSAASMLLVATNGSPGATNADPNVAGAGNMFGGELMPQLEAFCTRQLRDTCRARLASEYGGLVTVTYGYGLEWVNATSRLLFERAVEEELVCSTRTARTDGGCGLQGCLPCLCLGVSRNGSVASMDAAFVASASESDTESVCSPYINYLDIRSWGIRLSISAVVALLNVAIKWVLSVLVQYGRHWTHTARERSFALQCFVSMLANTVVVLLVTNSEALGRMARESQAGAWTRFFVRYGSYSDFTPGWYENVGLSILILMMINVGSPLLTLAVEALLQTARQCCVRYCITWPLQSDYDTAWAKPRFTLAQRVADLLLNVSLAMLFGSGMPLLYLVLAVYLLVAELADRWAITKLCCSAPRYNTGLTQLVMDLLPWLVAAHCAFGVWMHTYFRVVVPNEGGKGLEEVSALSVAVNNARLASSSADLAVLQHSSVWQRITQPNGLPLLLLLLGLVVALLIGRFLVWKLLSCLVATGRLCCLGRGERLMRFQIYEDTQLQVNTLPYAKALESRQLHDMLKSRQQRGTREPRQQQGTLEPRQLYGTREPRQQQGTLEPSQQQGTLEPSQLYGTLEPSQQHGTLEPSQQHGALEPSQQQGTLEPSQQHGALESRRLHGTPTYRLELHPYYQQYFATSGQRHLPGNTAGKVLALVMSAANGKARKRTMFTRLVQRGQLPSGAAIFEVRSTPMMDRGSLRGDDTAAFRQQDGGHHPHHRDGDEVVDMHAEPAEPARIFMDPLLAMARTAAAGAGSSCKSPWGRGAAAAAAGGDGAARDQDVLLAPDVMELLQEEQLRASTASLRLGPGSQPPRQQQPQQQPGGDSPRSVAARTPTAAAVISLVIPGSPGLERGGGRAGGSGTVSRAQSGVVGIVVAAAEAGGADAEMEAIRALAAGQLRAPSQLEASPTGRSGGAVGAAGDARTGRTPPASPHRLQTASGDVGAGSAAAVGPAAEQRTPSPRVLVVFDEAAGATGASSARSSPASTPRSGIPRF</sequence>
<comment type="caution">
    <text evidence="5">The sequence shown here is derived from an EMBL/GenBank/DDBJ whole genome shotgun (WGS) entry which is preliminary data.</text>
</comment>
<dbReference type="InterPro" id="IPR035979">
    <property type="entry name" value="RBD_domain_sf"/>
</dbReference>
<feature type="transmembrane region" description="Helical" evidence="3">
    <location>
        <begin position="623"/>
        <end position="642"/>
    </location>
</feature>
<feature type="compositionally biased region" description="Low complexity" evidence="2">
    <location>
        <begin position="1391"/>
        <end position="1415"/>
    </location>
</feature>
<feature type="transmembrane region" description="Helical" evidence="3">
    <location>
        <begin position="743"/>
        <end position="770"/>
    </location>
</feature>
<name>A0A9W6BT42_9CHLO</name>
<feature type="transmembrane region" description="Helical" evidence="3">
    <location>
        <begin position="587"/>
        <end position="611"/>
    </location>
</feature>
<dbReference type="PROSITE" id="PS50102">
    <property type="entry name" value="RRM"/>
    <property type="match status" value="1"/>
</dbReference>
<feature type="region of interest" description="Disordered" evidence="2">
    <location>
        <begin position="1224"/>
        <end position="1253"/>
    </location>
</feature>
<organism evidence="5 6">
    <name type="scientific">Pleodorina starrii</name>
    <dbReference type="NCBI Taxonomy" id="330485"/>
    <lineage>
        <taxon>Eukaryota</taxon>
        <taxon>Viridiplantae</taxon>
        <taxon>Chlorophyta</taxon>
        <taxon>core chlorophytes</taxon>
        <taxon>Chlorophyceae</taxon>
        <taxon>CS clade</taxon>
        <taxon>Chlamydomonadales</taxon>
        <taxon>Volvocaceae</taxon>
        <taxon>Pleodorina</taxon>
    </lineage>
</organism>
<keyword evidence="1" id="KW-0694">RNA-binding</keyword>
<feature type="transmembrane region" description="Helical" evidence="3">
    <location>
        <begin position="680"/>
        <end position="705"/>
    </location>
</feature>
<dbReference type="GO" id="GO:0003723">
    <property type="term" value="F:RNA binding"/>
    <property type="evidence" value="ECO:0007669"/>
    <property type="project" value="UniProtKB-UniRule"/>
</dbReference>
<keyword evidence="6" id="KW-1185">Reference proteome</keyword>
<dbReference type="Gene3D" id="3.30.70.330">
    <property type="match status" value="1"/>
</dbReference>
<feature type="compositionally biased region" description="Gly residues" evidence="2">
    <location>
        <begin position="1272"/>
        <end position="1282"/>
    </location>
</feature>
<proteinExistence type="predicted"/>
<keyword evidence="3" id="KW-1133">Transmembrane helix</keyword>
<dbReference type="EMBL" id="BRXU01000018">
    <property type="protein sequence ID" value="GLC57395.1"/>
    <property type="molecule type" value="Genomic_DNA"/>
</dbReference>
<feature type="compositionally biased region" description="Polar residues" evidence="2">
    <location>
        <begin position="975"/>
        <end position="1031"/>
    </location>
</feature>
<feature type="region of interest" description="Disordered" evidence="2">
    <location>
        <begin position="1323"/>
        <end position="1415"/>
    </location>
</feature>
<dbReference type="PANTHER" id="PTHR13018">
    <property type="entry name" value="PROBABLE MEMBRANE PROTEIN DUF221-RELATED"/>
    <property type="match status" value="1"/>
</dbReference>
<feature type="transmembrane region" description="Helical" evidence="3">
    <location>
        <begin position="873"/>
        <end position="895"/>
    </location>
</feature>
<accession>A0A9W6BT42</accession>
<dbReference type="GO" id="GO:0005227">
    <property type="term" value="F:calcium-activated cation channel activity"/>
    <property type="evidence" value="ECO:0007669"/>
    <property type="project" value="InterPro"/>
</dbReference>
<keyword evidence="3" id="KW-0472">Membrane</keyword>
<feature type="region of interest" description="Disordered" evidence="2">
    <location>
        <begin position="1266"/>
        <end position="1285"/>
    </location>
</feature>
<evidence type="ECO:0000256" key="2">
    <source>
        <dbReference type="SAM" id="MobiDB-lite"/>
    </source>
</evidence>
<evidence type="ECO:0000313" key="6">
    <source>
        <dbReference type="Proteomes" id="UP001165080"/>
    </source>
</evidence>
<keyword evidence="3" id="KW-0812">Transmembrane</keyword>
<dbReference type="PANTHER" id="PTHR13018:SF135">
    <property type="entry name" value="CSC1_OSCA1-LIKE 7TM REGION DOMAIN-CONTAINING PROTEIN"/>
    <property type="match status" value="1"/>
</dbReference>